<dbReference type="RefSeq" id="XP_002776149.1">
    <property type="nucleotide sequence ID" value="XM_002776103.1"/>
</dbReference>
<evidence type="ECO:0000313" key="2">
    <source>
        <dbReference type="Proteomes" id="UP000007800"/>
    </source>
</evidence>
<reference evidence="1 2" key="1">
    <citation type="submission" date="2008-07" db="EMBL/GenBank/DDBJ databases">
        <authorList>
            <person name="El-Sayed N."/>
            <person name="Caler E."/>
            <person name="Inman J."/>
            <person name="Amedeo P."/>
            <person name="Hass B."/>
            <person name="Wortman J."/>
        </authorList>
    </citation>
    <scope>NUCLEOTIDE SEQUENCE [LARGE SCALE GENOMIC DNA]</scope>
    <source>
        <strain evidence="2">ATCC 50983 / TXsc</strain>
    </source>
</reference>
<dbReference type="GeneID" id="9064062"/>
<keyword evidence="2" id="KW-1185">Reference proteome</keyword>
<organism evidence="2">
    <name type="scientific">Perkinsus marinus (strain ATCC 50983 / TXsc)</name>
    <dbReference type="NCBI Taxonomy" id="423536"/>
    <lineage>
        <taxon>Eukaryota</taxon>
        <taxon>Sar</taxon>
        <taxon>Alveolata</taxon>
        <taxon>Perkinsozoa</taxon>
        <taxon>Perkinsea</taxon>
        <taxon>Perkinsida</taxon>
        <taxon>Perkinsidae</taxon>
        <taxon>Perkinsus</taxon>
    </lineage>
</organism>
<sequence>MLEKSEMITESNIANFDAYMKEYVSKARDAVAKCDAVSEMKDEKINKISKERLVGAGKRDINTS</sequence>
<accession>C5L5N1</accession>
<dbReference type="Proteomes" id="UP000007800">
    <property type="component" value="Unassembled WGS sequence"/>
</dbReference>
<dbReference type="AlphaFoldDB" id="C5L5N1"/>
<gene>
    <name evidence="1" type="ORF">Pmar_PMAR026462</name>
</gene>
<protein>
    <submittedName>
        <fullName evidence="1">Uncharacterized protein</fullName>
    </submittedName>
</protein>
<dbReference type="InParanoid" id="C5L5N1"/>
<proteinExistence type="predicted"/>
<dbReference type="EMBL" id="GG679436">
    <property type="protein sequence ID" value="EER07965.1"/>
    <property type="molecule type" value="Genomic_DNA"/>
</dbReference>
<name>C5L5N1_PERM5</name>
<evidence type="ECO:0000313" key="1">
    <source>
        <dbReference type="EMBL" id="EER07965.1"/>
    </source>
</evidence>